<organism evidence="10 11">
    <name type="scientific">Steroidobacter denitrificans</name>
    <dbReference type="NCBI Taxonomy" id="465721"/>
    <lineage>
        <taxon>Bacteria</taxon>
        <taxon>Pseudomonadati</taxon>
        <taxon>Pseudomonadota</taxon>
        <taxon>Gammaproteobacteria</taxon>
        <taxon>Steroidobacterales</taxon>
        <taxon>Steroidobacteraceae</taxon>
        <taxon>Steroidobacter</taxon>
    </lineage>
</organism>
<evidence type="ECO:0000256" key="3">
    <source>
        <dbReference type="ARBA" id="ARBA00022630"/>
    </source>
</evidence>
<dbReference type="GO" id="GO:0050660">
    <property type="term" value="F:flavin adenine dinucleotide binding"/>
    <property type="evidence" value="ECO:0007669"/>
    <property type="project" value="InterPro"/>
</dbReference>
<dbReference type="InterPro" id="IPR046373">
    <property type="entry name" value="Acyl-CoA_Oxase/DH_mid-dom_sf"/>
</dbReference>
<dbReference type="EMBL" id="CP011971">
    <property type="protein sequence ID" value="AMN46272.1"/>
    <property type="molecule type" value="Genomic_DNA"/>
</dbReference>
<gene>
    <name evidence="10" type="ORF">ACG33_03950</name>
</gene>
<proteinExistence type="inferred from homology"/>
<keyword evidence="11" id="KW-1185">Reference proteome</keyword>
<dbReference type="AlphaFoldDB" id="A0A127F741"/>
<name>A0A127F741_STEDE</name>
<dbReference type="InterPro" id="IPR013786">
    <property type="entry name" value="AcylCoA_DH/ox_N"/>
</dbReference>
<keyword evidence="5 6" id="KW-0560">Oxidoreductase</keyword>
<dbReference type="STRING" id="465721.ACG33_03950"/>
<dbReference type="RefSeq" id="WP_066918894.1">
    <property type="nucleotide sequence ID" value="NZ_CP011971.1"/>
</dbReference>
<evidence type="ECO:0000259" key="8">
    <source>
        <dbReference type="Pfam" id="PF02770"/>
    </source>
</evidence>
<sequence>MDLKFTDEQNMLRETTRALCRDTSGVDVVRQMENDPLGVPEKLWANMREAGLTGILVPEQYGGLGLDQLSCVVIYEELGRALAPGPHFGSAVMSVLALREAGSAAQQEALLPGLASGETIIVPAWLEPDRGYGPEGVRLVAKRSGEDYRLTGIKRHVFHAKAAEKLLVLARTGEGADGIDLFLVDTNAKGLTLEQQKSMASDTQYRVAFDDVVVSAAQRLGASGCGWRSWEAAMYRGIVLLAAFAAGGAERALEITVQYSKDRQQFGKPIGAFQSLAHYMADASPVSEGAKMLAYEAAWAHDQGKDILRLAPMAKLFCCKAFRDITHMAQQVHGGIGFTLDYDIQLYYRRAKQLQLNWWDSRYLEKLIAADVLDRPNVRTIADPFTP</sequence>
<dbReference type="Gene3D" id="2.40.110.10">
    <property type="entry name" value="Butyryl-CoA Dehydrogenase, subunit A, domain 2"/>
    <property type="match status" value="1"/>
</dbReference>
<feature type="domain" description="Acyl-CoA dehydrogenase/oxidase C-terminal" evidence="7">
    <location>
        <begin position="226"/>
        <end position="354"/>
    </location>
</feature>
<feature type="domain" description="Acyl-CoA oxidase/dehydrogenase middle" evidence="8">
    <location>
        <begin position="127"/>
        <end position="212"/>
    </location>
</feature>
<reference evidence="10 11" key="1">
    <citation type="submission" date="2015-06" db="EMBL/GenBank/DDBJ databases">
        <title>A Comprehensive Approach to Explore the Metabolic and Phylogenetic Diversity of Bacterial Steroid Degradation in the Environment: Testosterone as an Example.</title>
        <authorList>
            <person name="Yang F.-C."/>
            <person name="Chen Y.-L."/>
            <person name="Yu C.-P."/>
            <person name="Tang S.-L."/>
            <person name="Wang P.-H."/>
            <person name="Ismail W."/>
            <person name="Wang C.-H."/>
            <person name="Yang C.-Y."/>
            <person name="Chiang Y.-R."/>
        </authorList>
    </citation>
    <scope>NUCLEOTIDE SEQUENCE [LARGE SCALE GENOMIC DNA]</scope>
    <source>
        <strain evidence="10 11">DSM 18526</strain>
    </source>
</reference>
<dbReference type="Gene3D" id="1.20.140.10">
    <property type="entry name" value="Butyryl-CoA Dehydrogenase, subunit A, domain 3"/>
    <property type="match status" value="1"/>
</dbReference>
<dbReference type="Pfam" id="PF00441">
    <property type="entry name" value="Acyl-CoA_dh_1"/>
    <property type="match status" value="1"/>
</dbReference>
<dbReference type="PANTHER" id="PTHR43884">
    <property type="entry name" value="ACYL-COA DEHYDROGENASE"/>
    <property type="match status" value="1"/>
</dbReference>
<dbReference type="Proteomes" id="UP000070250">
    <property type="component" value="Chromosome"/>
</dbReference>
<dbReference type="InterPro" id="IPR036250">
    <property type="entry name" value="AcylCo_DH-like_C"/>
</dbReference>
<keyword evidence="4 6" id="KW-0274">FAD</keyword>
<comment type="cofactor">
    <cofactor evidence="1 6">
        <name>FAD</name>
        <dbReference type="ChEBI" id="CHEBI:57692"/>
    </cofactor>
</comment>
<dbReference type="KEGG" id="sdf:ACG33_03950"/>
<dbReference type="Pfam" id="PF02771">
    <property type="entry name" value="Acyl-CoA_dh_N"/>
    <property type="match status" value="1"/>
</dbReference>
<evidence type="ECO:0000256" key="1">
    <source>
        <dbReference type="ARBA" id="ARBA00001974"/>
    </source>
</evidence>
<evidence type="ECO:0000256" key="6">
    <source>
        <dbReference type="RuleBase" id="RU362125"/>
    </source>
</evidence>
<accession>A0A127F741</accession>
<protein>
    <submittedName>
        <fullName evidence="10">Acyl-CoA dehydrogenase</fullName>
    </submittedName>
</protein>
<dbReference type="SUPFAM" id="SSF47203">
    <property type="entry name" value="Acyl-CoA dehydrogenase C-terminal domain-like"/>
    <property type="match status" value="1"/>
</dbReference>
<dbReference type="GO" id="GO:0003995">
    <property type="term" value="F:acyl-CoA dehydrogenase activity"/>
    <property type="evidence" value="ECO:0007669"/>
    <property type="project" value="TreeGrafter"/>
</dbReference>
<evidence type="ECO:0000256" key="5">
    <source>
        <dbReference type="ARBA" id="ARBA00023002"/>
    </source>
</evidence>
<evidence type="ECO:0000259" key="7">
    <source>
        <dbReference type="Pfam" id="PF00441"/>
    </source>
</evidence>
<dbReference type="InterPro" id="IPR037069">
    <property type="entry name" value="AcylCoA_DH/ox_N_sf"/>
</dbReference>
<feature type="domain" description="Acyl-CoA dehydrogenase/oxidase N-terminal" evidence="9">
    <location>
        <begin position="6"/>
        <end position="118"/>
    </location>
</feature>
<dbReference type="InterPro" id="IPR009075">
    <property type="entry name" value="AcylCo_DH/oxidase_C"/>
</dbReference>
<dbReference type="InterPro" id="IPR009100">
    <property type="entry name" value="AcylCoA_DH/oxidase_NM_dom_sf"/>
</dbReference>
<dbReference type="SUPFAM" id="SSF56645">
    <property type="entry name" value="Acyl-CoA dehydrogenase NM domain-like"/>
    <property type="match status" value="1"/>
</dbReference>
<dbReference type="PANTHER" id="PTHR43884:SF20">
    <property type="entry name" value="ACYL-COA DEHYDROGENASE FADE28"/>
    <property type="match status" value="1"/>
</dbReference>
<comment type="similarity">
    <text evidence="2 6">Belongs to the acyl-CoA dehydrogenase family.</text>
</comment>
<keyword evidence="3 6" id="KW-0285">Flavoprotein</keyword>
<evidence type="ECO:0000256" key="4">
    <source>
        <dbReference type="ARBA" id="ARBA00022827"/>
    </source>
</evidence>
<evidence type="ECO:0000259" key="9">
    <source>
        <dbReference type="Pfam" id="PF02771"/>
    </source>
</evidence>
<dbReference type="Pfam" id="PF02770">
    <property type="entry name" value="Acyl-CoA_dh_M"/>
    <property type="match status" value="1"/>
</dbReference>
<dbReference type="InterPro" id="IPR006091">
    <property type="entry name" value="Acyl-CoA_Oxase/DH_mid-dom"/>
</dbReference>
<evidence type="ECO:0000256" key="2">
    <source>
        <dbReference type="ARBA" id="ARBA00009347"/>
    </source>
</evidence>
<evidence type="ECO:0000313" key="11">
    <source>
        <dbReference type="Proteomes" id="UP000070250"/>
    </source>
</evidence>
<dbReference type="Gene3D" id="1.10.540.10">
    <property type="entry name" value="Acyl-CoA dehydrogenase/oxidase, N-terminal domain"/>
    <property type="match status" value="1"/>
</dbReference>
<dbReference type="PATRIC" id="fig|465721.4.peg.846"/>
<evidence type="ECO:0000313" key="10">
    <source>
        <dbReference type="EMBL" id="AMN46272.1"/>
    </source>
</evidence>
<dbReference type="OrthoDB" id="8523432at2"/>